<organism evidence="3 4">
    <name type="scientific">Rhodococcus olei</name>
    <dbReference type="NCBI Taxonomy" id="2161675"/>
    <lineage>
        <taxon>Bacteria</taxon>
        <taxon>Bacillati</taxon>
        <taxon>Actinomycetota</taxon>
        <taxon>Actinomycetes</taxon>
        <taxon>Mycobacteriales</taxon>
        <taxon>Nocardiaceae</taxon>
        <taxon>Rhodococcus</taxon>
    </lineage>
</organism>
<keyword evidence="2" id="KW-0812">Transmembrane</keyword>
<feature type="transmembrane region" description="Helical" evidence="2">
    <location>
        <begin position="259"/>
        <end position="279"/>
    </location>
</feature>
<feature type="transmembrane region" description="Helical" evidence="2">
    <location>
        <begin position="285"/>
        <end position="307"/>
    </location>
</feature>
<gene>
    <name evidence="3" type="ORF">GCM10023094_43860</name>
</gene>
<feature type="region of interest" description="Disordered" evidence="1">
    <location>
        <begin position="57"/>
        <end position="76"/>
    </location>
</feature>
<dbReference type="Proteomes" id="UP001501183">
    <property type="component" value="Unassembled WGS sequence"/>
</dbReference>
<feature type="region of interest" description="Disordered" evidence="1">
    <location>
        <begin position="187"/>
        <end position="216"/>
    </location>
</feature>
<keyword evidence="2" id="KW-0472">Membrane</keyword>
<feature type="compositionally biased region" description="Low complexity" evidence="1">
    <location>
        <begin position="199"/>
        <end position="210"/>
    </location>
</feature>
<reference evidence="4" key="1">
    <citation type="journal article" date="2019" name="Int. J. Syst. Evol. Microbiol.">
        <title>The Global Catalogue of Microorganisms (GCM) 10K type strain sequencing project: providing services to taxonomists for standard genome sequencing and annotation.</title>
        <authorList>
            <consortium name="The Broad Institute Genomics Platform"/>
            <consortium name="The Broad Institute Genome Sequencing Center for Infectious Disease"/>
            <person name="Wu L."/>
            <person name="Ma J."/>
        </authorList>
    </citation>
    <scope>NUCLEOTIDE SEQUENCE [LARGE SCALE GENOMIC DNA]</scope>
    <source>
        <strain evidence="4">JCM 32206</strain>
    </source>
</reference>
<evidence type="ECO:0000313" key="3">
    <source>
        <dbReference type="EMBL" id="GAA4486757.1"/>
    </source>
</evidence>
<proteinExistence type="predicted"/>
<name>A0ABP8PHW4_9NOCA</name>
<feature type="compositionally biased region" description="Low complexity" evidence="1">
    <location>
        <begin position="11"/>
        <end position="22"/>
    </location>
</feature>
<keyword evidence="4" id="KW-1185">Reference proteome</keyword>
<evidence type="ECO:0000256" key="1">
    <source>
        <dbReference type="SAM" id="MobiDB-lite"/>
    </source>
</evidence>
<accession>A0ABP8PHW4</accession>
<evidence type="ECO:0000313" key="4">
    <source>
        <dbReference type="Proteomes" id="UP001501183"/>
    </source>
</evidence>
<feature type="region of interest" description="Disordered" evidence="1">
    <location>
        <begin position="1"/>
        <end position="23"/>
    </location>
</feature>
<protein>
    <submittedName>
        <fullName evidence="3">Uncharacterized protein</fullName>
    </submittedName>
</protein>
<sequence length="310" mass="31320">MTPTPTPPEKPVVLAPDAPAAPEHTQAIPALRRAVLAKADADRKAAAEKAAAEKAAAEKAAAGKGVAEKTPAVTKAAPVIRATPVAKVAPVATATPPAEAPAEKTQVVGKVAAAAAEPPATQPAAAVTPPPPPVAKTGFPRPPQVREPALLSGQSLEADLLRQARTSRDESLDEARALVHTTGEFPRITDAPAGEKAGADASTATGSSEAVAPADEGEAAPATGAVRQWLVLAGQAVVAIVAGALLFKGFEKLWESLPWVALVLAVLVIAGLVAVVRILRQTEDLLSLLIAVIVGVFVTIGPLVFVLSSS</sequence>
<feature type="compositionally biased region" description="Low complexity" evidence="1">
    <location>
        <begin position="58"/>
        <end position="69"/>
    </location>
</feature>
<feature type="transmembrane region" description="Helical" evidence="2">
    <location>
        <begin position="229"/>
        <end position="247"/>
    </location>
</feature>
<comment type="caution">
    <text evidence="3">The sequence shown here is derived from an EMBL/GenBank/DDBJ whole genome shotgun (WGS) entry which is preliminary data.</text>
</comment>
<feature type="compositionally biased region" description="Pro residues" evidence="1">
    <location>
        <begin position="1"/>
        <end position="10"/>
    </location>
</feature>
<dbReference type="EMBL" id="BAABFB010000066">
    <property type="protein sequence ID" value="GAA4486757.1"/>
    <property type="molecule type" value="Genomic_DNA"/>
</dbReference>
<keyword evidence="2" id="KW-1133">Transmembrane helix</keyword>
<evidence type="ECO:0000256" key="2">
    <source>
        <dbReference type="SAM" id="Phobius"/>
    </source>
</evidence>